<accession>A0AAD5YJ83</accession>
<dbReference type="EMBL" id="JANAWD010000172">
    <property type="protein sequence ID" value="KAJ3484880.1"/>
    <property type="molecule type" value="Genomic_DNA"/>
</dbReference>
<feature type="compositionally biased region" description="Basic and acidic residues" evidence="1">
    <location>
        <begin position="24"/>
        <end position="33"/>
    </location>
</feature>
<dbReference type="AlphaFoldDB" id="A0AAD5YJ83"/>
<keyword evidence="4" id="KW-1185">Reference proteome</keyword>
<name>A0AAD5YJ83_9APHY</name>
<sequence length="108" mass="12067">MRIHRVSERRGVLKSLNQAPNEPDTNKSKKETASSELSEDGVDTVFLRRRCDAPLLFKLSPVVFALIHIIIWACSGTVPLRTSYDARTTSATSHYLVPTLMIDVGIQQ</sequence>
<keyword evidence="2" id="KW-0812">Transmembrane</keyword>
<evidence type="ECO:0000313" key="4">
    <source>
        <dbReference type="Proteomes" id="UP001212997"/>
    </source>
</evidence>
<reference evidence="3" key="1">
    <citation type="submission" date="2022-07" db="EMBL/GenBank/DDBJ databases">
        <title>Genome Sequence of Physisporinus lineatus.</title>
        <authorList>
            <person name="Buettner E."/>
        </authorList>
    </citation>
    <scope>NUCLEOTIDE SEQUENCE</scope>
    <source>
        <strain evidence="3">VT162</strain>
    </source>
</reference>
<feature type="transmembrane region" description="Helical" evidence="2">
    <location>
        <begin position="55"/>
        <end position="73"/>
    </location>
</feature>
<evidence type="ECO:0000256" key="2">
    <source>
        <dbReference type="SAM" id="Phobius"/>
    </source>
</evidence>
<dbReference type="Proteomes" id="UP001212997">
    <property type="component" value="Unassembled WGS sequence"/>
</dbReference>
<evidence type="ECO:0000313" key="3">
    <source>
        <dbReference type="EMBL" id="KAJ3484880.1"/>
    </source>
</evidence>
<gene>
    <name evidence="3" type="ORF">NLI96_g5346</name>
</gene>
<organism evidence="3 4">
    <name type="scientific">Meripilus lineatus</name>
    <dbReference type="NCBI Taxonomy" id="2056292"/>
    <lineage>
        <taxon>Eukaryota</taxon>
        <taxon>Fungi</taxon>
        <taxon>Dikarya</taxon>
        <taxon>Basidiomycota</taxon>
        <taxon>Agaricomycotina</taxon>
        <taxon>Agaricomycetes</taxon>
        <taxon>Polyporales</taxon>
        <taxon>Meripilaceae</taxon>
        <taxon>Meripilus</taxon>
    </lineage>
</organism>
<proteinExistence type="predicted"/>
<protein>
    <submittedName>
        <fullName evidence="3">Uncharacterized protein</fullName>
    </submittedName>
</protein>
<keyword evidence="2" id="KW-1133">Transmembrane helix</keyword>
<feature type="compositionally biased region" description="Basic and acidic residues" evidence="1">
    <location>
        <begin position="1"/>
        <end position="11"/>
    </location>
</feature>
<feature type="region of interest" description="Disordered" evidence="1">
    <location>
        <begin position="1"/>
        <end position="40"/>
    </location>
</feature>
<evidence type="ECO:0000256" key="1">
    <source>
        <dbReference type="SAM" id="MobiDB-lite"/>
    </source>
</evidence>
<comment type="caution">
    <text evidence="3">The sequence shown here is derived from an EMBL/GenBank/DDBJ whole genome shotgun (WGS) entry which is preliminary data.</text>
</comment>
<keyword evidence="2" id="KW-0472">Membrane</keyword>